<keyword evidence="1" id="KW-0004">4Fe-4S</keyword>
<feature type="domain" description="Cysteine-rich" evidence="6">
    <location>
        <begin position="114"/>
        <end position="197"/>
    </location>
</feature>
<dbReference type="GO" id="GO:0046872">
    <property type="term" value="F:metal ion binding"/>
    <property type="evidence" value="ECO:0007669"/>
    <property type="project" value="UniProtKB-KW"/>
</dbReference>
<proteinExistence type="predicted"/>
<accession>A0A3B0X1D6</accession>
<gene>
    <name evidence="7" type="ORF">MNBD_GAMMA07-1110</name>
</gene>
<organism evidence="7">
    <name type="scientific">hydrothermal vent metagenome</name>
    <dbReference type="NCBI Taxonomy" id="652676"/>
    <lineage>
        <taxon>unclassified sequences</taxon>
        <taxon>metagenomes</taxon>
        <taxon>ecological metagenomes</taxon>
    </lineage>
</organism>
<dbReference type="InterPro" id="IPR004017">
    <property type="entry name" value="Cys_rich_dom"/>
</dbReference>
<dbReference type="GO" id="GO:0051539">
    <property type="term" value="F:4 iron, 4 sulfur cluster binding"/>
    <property type="evidence" value="ECO:0007669"/>
    <property type="project" value="UniProtKB-KW"/>
</dbReference>
<evidence type="ECO:0000256" key="2">
    <source>
        <dbReference type="ARBA" id="ARBA00022723"/>
    </source>
</evidence>
<evidence type="ECO:0000256" key="5">
    <source>
        <dbReference type="ARBA" id="ARBA00023014"/>
    </source>
</evidence>
<dbReference type="PANTHER" id="PTHR32479:SF17">
    <property type="entry name" value="GLYCOLATE OXIDASE IRON-SULFUR SUBUNIT"/>
    <property type="match status" value="1"/>
</dbReference>
<reference evidence="7" key="1">
    <citation type="submission" date="2018-06" db="EMBL/GenBank/DDBJ databases">
        <authorList>
            <person name="Zhirakovskaya E."/>
        </authorList>
    </citation>
    <scope>NUCLEOTIDE SEQUENCE</scope>
</reference>
<dbReference type="AlphaFoldDB" id="A0A3B0X1D6"/>
<name>A0A3B0X1D6_9ZZZZ</name>
<evidence type="ECO:0000313" key="7">
    <source>
        <dbReference type="EMBL" id="VAW55299.1"/>
    </source>
</evidence>
<keyword evidence="4" id="KW-0408">Iron</keyword>
<evidence type="ECO:0000256" key="4">
    <source>
        <dbReference type="ARBA" id="ARBA00023004"/>
    </source>
</evidence>
<protein>
    <submittedName>
        <fullName evidence="7">Glycolate dehydrogenase, iron-sulfur subunit GlcF</fullName>
        <ecNumber evidence="7">1.1.99.14</ecNumber>
    </submittedName>
</protein>
<keyword evidence="3" id="KW-0677">Repeat</keyword>
<feature type="non-terminal residue" evidence="7">
    <location>
        <position position="1"/>
    </location>
</feature>
<keyword evidence="7" id="KW-0560">Oxidoreductase</keyword>
<keyword evidence="2" id="KW-0479">Metal-binding</keyword>
<dbReference type="Pfam" id="PF02754">
    <property type="entry name" value="CCG"/>
    <property type="match status" value="2"/>
</dbReference>
<dbReference type="GO" id="GO:0019154">
    <property type="term" value="F:glycolate dehydrogenase activity"/>
    <property type="evidence" value="ECO:0007669"/>
    <property type="project" value="UniProtKB-EC"/>
</dbReference>
<feature type="domain" description="Cysteine-rich" evidence="6">
    <location>
        <begin position="2"/>
        <end position="69"/>
    </location>
</feature>
<dbReference type="PANTHER" id="PTHR32479">
    <property type="entry name" value="GLYCOLATE OXIDASE IRON-SULFUR SUBUNIT"/>
    <property type="match status" value="1"/>
</dbReference>
<sequence length="217" mass="23747">STANVLSKLGITLIQQNEVKCCGAVSQHLSANEEAIKTIKHNINVWWPHIKNEVEAIVITASGCGVMIKDYAHLLQHDKEYADKAKRISDLTKDISEILSAEKLPSNNPANKTVSFHSPCTLQHGLQLNGVIEKILTNVGYTLTQFNDAHLCCGSAGTYSILQPKLAKQLLNNKISALETSEPDVIATANIGCQMHLSTVSKEPVKHWIELVEDVVC</sequence>
<evidence type="ECO:0000256" key="3">
    <source>
        <dbReference type="ARBA" id="ARBA00022737"/>
    </source>
</evidence>
<evidence type="ECO:0000259" key="6">
    <source>
        <dbReference type="Pfam" id="PF02754"/>
    </source>
</evidence>
<evidence type="ECO:0000256" key="1">
    <source>
        <dbReference type="ARBA" id="ARBA00022485"/>
    </source>
</evidence>
<dbReference type="EC" id="1.1.99.14" evidence="7"/>
<keyword evidence="5" id="KW-0411">Iron-sulfur</keyword>
<dbReference type="EMBL" id="UOFF01000088">
    <property type="protein sequence ID" value="VAW55299.1"/>
    <property type="molecule type" value="Genomic_DNA"/>
</dbReference>